<dbReference type="CDD" id="cd05930">
    <property type="entry name" value="A_NRPS"/>
    <property type="match status" value="1"/>
</dbReference>
<dbReference type="Gene3D" id="3.40.50.12780">
    <property type="entry name" value="N-terminal domain of ligase-like"/>
    <property type="match status" value="1"/>
</dbReference>
<dbReference type="InterPro" id="IPR020845">
    <property type="entry name" value="AMP-binding_CS"/>
</dbReference>
<accession>A0A1H2DCU0</accession>
<dbReference type="Pfam" id="PF00550">
    <property type="entry name" value="PP-binding"/>
    <property type="match status" value="1"/>
</dbReference>
<dbReference type="PROSITE" id="PS50075">
    <property type="entry name" value="CARRIER"/>
    <property type="match status" value="1"/>
</dbReference>
<dbReference type="RefSeq" id="WP_092555751.1">
    <property type="nucleotide sequence ID" value="NZ_BOMJ01000085.1"/>
</dbReference>
<dbReference type="InterPro" id="IPR001242">
    <property type="entry name" value="Condensation_dom"/>
</dbReference>
<dbReference type="AlphaFoldDB" id="A0A1H2DCU0"/>
<dbReference type="InterPro" id="IPR045851">
    <property type="entry name" value="AMP-bd_C_sf"/>
</dbReference>
<evidence type="ECO:0000259" key="2">
    <source>
        <dbReference type="PROSITE" id="PS50075"/>
    </source>
</evidence>
<evidence type="ECO:0000313" key="4">
    <source>
        <dbReference type="Proteomes" id="UP000198688"/>
    </source>
</evidence>
<dbReference type="OrthoDB" id="4477213at2"/>
<dbReference type="Gene3D" id="3.30.300.30">
    <property type="match status" value="1"/>
</dbReference>
<protein>
    <submittedName>
        <fullName evidence="3">Amino acid adenylation domain-containing protein</fullName>
    </submittedName>
</protein>
<dbReference type="Gene3D" id="1.10.1200.10">
    <property type="entry name" value="ACP-like"/>
    <property type="match status" value="1"/>
</dbReference>
<dbReference type="Proteomes" id="UP000198688">
    <property type="component" value="Chromosome I"/>
</dbReference>
<dbReference type="GO" id="GO:0044550">
    <property type="term" value="P:secondary metabolite biosynthetic process"/>
    <property type="evidence" value="ECO:0007669"/>
    <property type="project" value="TreeGrafter"/>
</dbReference>
<dbReference type="NCBIfam" id="TIGR01733">
    <property type="entry name" value="AA-adenyl-dom"/>
    <property type="match status" value="1"/>
</dbReference>
<name>A0A1H2DCU0_9ACTN</name>
<organism evidence="3 4">
    <name type="scientific">Actinoplanes derwentensis</name>
    <dbReference type="NCBI Taxonomy" id="113562"/>
    <lineage>
        <taxon>Bacteria</taxon>
        <taxon>Bacillati</taxon>
        <taxon>Actinomycetota</taxon>
        <taxon>Actinomycetes</taxon>
        <taxon>Micromonosporales</taxon>
        <taxon>Micromonosporaceae</taxon>
        <taxon>Actinoplanes</taxon>
    </lineage>
</organism>
<dbReference type="Gene3D" id="3.30.559.10">
    <property type="entry name" value="Chloramphenicol acetyltransferase-like domain"/>
    <property type="match status" value="1"/>
</dbReference>
<dbReference type="InterPro" id="IPR000873">
    <property type="entry name" value="AMP-dep_synth/lig_dom"/>
</dbReference>
<evidence type="ECO:0000313" key="3">
    <source>
        <dbReference type="EMBL" id="SDT80521.1"/>
    </source>
</evidence>
<keyword evidence="4" id="KW-1185">Reference proteome</keyword>
<dbReference type="InterPro" id="IPR023213">
    <property type="entry name" value="CAT-like_dom_sf"/>
</dbReference>
<dbReference type="SUPFAM" id="SSF52777">
    <property type="entry name" value="CoA-dependent acyltransferases"/>
    <property type="match status" value="2"/>
</dbReference>
<dbReference type="FunFam" id="3.40.50.980:FF:000001">
    <property type="entry name" value="Non-ribosomal peptide synthetase"/>
    <property type="match status" value="1"/>
</dbReference>
<dbReference type="PANTHER" id="PTHR45527:SF1">
    <property type="entry name" value="FATTY ACID SYNTHASE"/>
    <property type="match status" value="1"/>
</dbReference>
<dbReference type="GO" id="GO:0003824">
    <property type="term" value="F:catalytic activity"/>
    <property type="evidence" value="ECO:0007669"/>
    <property type="project" value="InterPro"/>
</dbReference>
<dbReference type="EMBL" id="LT629758">
    <property type="protein sequence ID" value="SDT80521.1"/>
    <property type="molecule type" value="Genomic_DNA"/>
</dbReference>
<dbReference type="PANTHER" id="PTHR45527">
    <property type="entry name" value="NONRIBOSOMAL PEPTIDE SYNTHETASE"/>
    <property type="match status" value="1"/>
</dbReference>
<dbReference type="Pfam" id="PF00501">
    <property type="entry name" value="AMP-binding"/>
    <property type="match status" value="1"/>
</dbReference>
<gene>
    <name evidence="3" type="ORF">SAMN04489716_9237</name>
</gene>
<dbReference type="FunFam" id="3.40.50.12780:FF:000012">
    <property type="entry name" value="Non-ribosomal peptide synthetase"/>
    <property type="match status" value="1"/>
</dbReference>
<proteinExistence type="predicted"/>
<sequence>MENHYLFDRVASIIDDILGCGPVTPSDQFGALGGDSIQGVQVLSRCYTDLGVDLPPQALEARTTVGRLVDAISEHLGAGEAEDSVSAEIVHRAGDPAWTTATERQAVLYSAFQARPDLPLYNVPVALWCDGPLNHDRLQRALDQVAQRHEALRSVFSVDDNGTVLVRAVPPESYSVAVERIDLRSGSVDELLRREAERPLDPATSVLRVCVITTGPDRAVVLVVVHHIVCDGWGLNLLLADLGDQYRTDGPAGPYAGPSQAEIVAWDRSRNATSDGDRADRWAELLDGASPVVDLPLDRPRPATRSWAGDRVALHVPPDLYGELRARAGELSVTPFTLLALTYAITMARYTGSKDLVVGVPVANRWHGASLNAVTYLSITLPVRLDLRHQSTLAGAADRVSASVAASSELPWAPPELIAARMGAPRSAGCHPVFQTALVWLTNAAASLDLPGVAVRRTDLGTGTAKFDQSWYLEEFGDEIVGYLEYSTELFTASTAARMRDHFRHVLTRVVTDAVDTPLADIALTGAEEKATFIASLCPPSPEGAHASVVDAFLAQAERQPEAQAVWSGEGSLTYGELSRRAHEIAASLTARGAGPEQVVGVHLPRSTEQVAAVLAVLLTGAAFLPLDPAYPPDRLRYMIDDSQVRVVVTSDITDHSLVGAAGRPITLMAIRDDEWRGTPPPVRPIHRKSLAYVIYTSGSTGDPKGVELTHDGLMNVIEASRRSFGLRAGTRVLQFVSLSFDAAVWETFMALGAGGTLCLGPPDLASTAGPIESVVERSSAEVVFLPPALLSILDPAKVPQVRLVLTGGDRVSSALRDRWAGRVGFFAAYGPTEATIVQTWGQCSPDQTGPVPVGRPFGGVRLYVLDPDLEPVPPGAVGEVYVGGIAVGRGYRGRPGLTADRFVPDPWAAAPGTRMYRTGDLVRRRPDDELIFVGRSDNQAKVRGFRIELGEIEAVLVRMYGVAAAVARVRDAGTSRARLVAWVVPREQAGDDLATQLLERMRRQLPAHMVPQSLTVVPEFPRTVNGKVDYAGLEEAGGGGTDIGSLLDRIENLSDDEVEELLAAREMGRTSR</sequence>
<dbReference type="SUPFAM" id="SSF56801">
    <property type="entry name" value="Acetyl-CoA synthetase-like"/>
    <property type="match status" value="1"/>
</dbReference>
<dbReference type="Pfam" id="PF13193">
    <property type="entry name" value="AMP-binding_C"/>
    <property type="match status" value="1"/>
</dbReference>
<dbReference type="PROSITE" id="PS00455">
    <property type="entry name" value="AMP_BINDING"/>
    <property type="match status" value="1"/>
</dbReference>
<dbReference type="SUPFAM" id="SSF47336">
    <property type="entry name" value="ACP-like"/>
    <property type="match status" value="1"/>
</dbReference>
<reference evidence="3 4" key="1">
    <citation type="submission" date="2016-10" db="EMBL/GenBank/DDBJ databases">
        <authorList>
            <person name="de Groot N.N."/>
        </authorList>
    </citation>
    <scope>NUCLEOTIDE SEQUENCE [LARGE SCALE GENOMIC DNA]</scope>
    <source>
        <strain evidence="3 4">DSM 43941</strain>
    </source>
</reference>
<dbReference type="GO" id="GO:0008610">
    <property type="term" value="P:lipid biosynthetic process"/>
    <property type="evidence" value="ECO:0007669"/>
    <property type="project" value="UniProtKB-ARBA"/>
</dbReference>
<dbReference type="InterPro" id="IPR025110">
    <property type="entry name" value="AMP-bd_C"/>
</dbReference>
<dbReference type="InterPro" id="IPR009081">
    <property type="entry name" value="PP-bd_ACP"/>
</dbReference>
<dbReference type="GO" id="GO:0031177">
    <property type="term" value="F:phosphopantetheine binding"/>
    <property type="evidence" value="ECO:0007669"/>
    <property type="project" value="TreeGrafter"/>
</dbReference>
<dbReference type="InterPro" id="IPR010071">
    <property type="entry name" value="AA_adenyl_dom"/>
</dbReference>
<dbReference type="Gene3D" id="3.30.559.30">
    <property type="entry name" value="Nonribosomal peptide synthetase, condensation domain"/>
    <property type="match status" value="1"/>
</dbReference>
<dbReference type="GO" id="GO:0005737">
    <property type="term" value="C:cytoplasm"/>
    <property type="evidence" value="ECO:0007669"/>
    <property type="project" value="TreeGrafter"/>
</dbReference>
<dbReference type="InterPro" id="IPR042099">
    <property type="entry name" value="ANL_N_sf"/>
</dbReference>
<dbReference type="InterPro" id="IPR036736">
    <property type="entry name" value="ACP-like_sf"/>
</dbReference>
<comment type="cofactor">
    <cofactor evidence="1">
        <name>pantetheine 4'-phosphate</name>
        <dbReference type="ChEBI" id="CHEBI:47942"/>
    </cofactor>
</comment>
<dbReference type="GO" id="GO:0043041">
    <property type="term" value="P:amino acid activation for nonribosomal peptide biosynthetic process"/>
    <property type="evidence" value="ECO:0007669"/>
    <property type="project" value="TreeGrafter"/>
</dbReference>
<evidence type="ECO:0000256" key="1">
    <source>
        <dbReference type="ARBA" id="ARBA00001957"/>
    </source>
</evidence>
<feature type="domain" description="Carrier" evidence="2">
    <location>
        <begin position="1"/>
        <end position="76"/>
    </location>
</feature>
<dbReference type="Pfam" id="PF00668">
    <property type="entry name" value="Condensation"/>
    <property type="match status" value="1"/>
</dbReference>
<dbReference type="STRING" id="113562.SAMN04489716_9237"/>